<dbReference type="InterPro" id="IPR050678">
    <property type="entry name" value="DNA_Partitioning_ATPase"/>
</dbReference>
<dbReference type="PANTHER" id="PTHR13696">
    <property type="entry name" value="P-LOOP CONTAINING NUCLEOSIDE TRIPHOSPHATE HYDROLASE"/>
    <property type="match status" value="1"/>
</dbReference>
<dbReference type="EMBL" id="VWOJ01000001">
    <property type="protein sequence ID" value="KAA5805405.1"/>
    <property type="molecule type" value="Genomic_DNA"/>
</dbReference>
<dbReference type="Pfam" id="PF01656">
    <property type="entry name" value="CbiA"/>
    <property type="match status" value="1"/>
</dbReference>
<reference evidence="2 3" key="1">
    <citation type="submission" date="2019-09" db="EMBL/GenBank/DDBJ databases">
        <authorList>
            <person name="Kevbrin V."/>
            <person name="Grouzdev D.S."/>
        </authorList>
    </citation>
    <scope>NUCLEOTIDE SEQUENCE [LARGE SCALE GENOMIC DNA]</scope>
    <source>
        <strain evidence="2 3">G-192</strain>
    </source>
</reference>
<comment type="caution">
    <text evidence="2">The sequence shown here is derived from an EMBL/GenBank/DDBJ whole genome shotgun (WGS) entry which is preliminary data.</text>
</comment>
<gene>
    <name evidence="2" type="ORF">F1654_05350</name>
</gene>
<accession>A0A5M6ZNB5</accession>
<dbReference type="SUPFAM" id="SSF52540">
    <property type="entry name" value="P-loop containing nucleoside triphosphate hydrolases"/>
    <property type="match status" value="1"/>
</dbReference>
<evidence type="ECO:0000259" key="1">
    <source>
        <dbReference type="Pfam" id="PF01656"/>
    </source>
</evidence>
<name>A0A5M6ZNB5_9PROT</name>
<evidence type="ECO:0000313" key="3">
    <source>
        <dbReference type="Proteomes" id="UP000325122"/>
    </source>
</evidence>
<dbReference type="InterPro" id="IPR027417">
    <property type="entry name" value="P-loop_NTPase"/>
</dbReference>
<dbReference type="Gene3D" id="3.40.50.300">
    <property type="entry name" value="P-loop containing nucleotide triphosphate hydrolases"/>
    <property type="match status" value="1"/>
</dbReference>
<organism evidence="2 3">
    <name type="scientific">Alkalicaulis satelles</name>
    <dbReference type="NCBI Taxonomy" id="2609175"/>
    <lineage>
        <taxon>Bacteria</taxon>
        <taxon>Pseudomonadati</taxon>
        <taxon>Pseudomonadota</taxon>
        <taxon>Alphaproteobacteria</taxon>
        <taxon>Maricaulales</taxon>
        <taxon>Maricaulaceae</taxon>
        <taxon>Alkalicaulis</taxon>
    </lineage>
</organism>
<dbReference type="AlphaFoldDB" id="A0A5M6ZNB5"/>
<protein>
    <submittedName>
        <fullName evidence="2">ParA family protein</fullName>
    </submittedName>
</protein>
<dbReference type="Proteomes" id="UP000325122">
    <property type="component" value="Unassembled WGS sequence"/>
</dbReference>
<dbReference type="RefSeq" id="WP_150022437.1">
    <property type="nucleotide sequence ID" value="NZ_VWOJ01000001.1"/>
</dbReference>
<dbReference type="CDD" id="cd02042">
    <property type="entry name" value="ParAB_family"/>
    <property type="match status" value="1"/>
</dbReference>
<proteinExistence type="predicted"/>
<dbReference type="InterPro" id="IPR002586">
    <property type="entry name" value="CobQ/CobB/MinD/ParA_Nub-bd_dom"/>
</dbReference>
<feature type="domain" description="CobQ/CobB/MinD/ParA nucleotide binding" evidence="1">
    <location>
        <begin position="7"/>
        <end position="174"/>
    </location>
</feature>
<evidence type="ECO:0000313" key="2">
    <source>
        <dbReference type="EMBL" id="KAA5805405.1"/>
    </source>
</evidence>
<dbReference type="PANTHER" id="PTHR13696:SF99">
    <property type="entry name" value="COBYRINIC ACID AC-DIAMIDE SYNTHASE"/>
    <property type="match status" value="1"/>
</dbReference>
<sequence length="226" mass="25251">MSCITVLFANAKGGVGKSTLAFLSAIYFAAKYDLRVCVIDFDRLRTTYNAARRFGASGVQHVYMGDHDWEGPNADLESVRAAIETLRRNNDVLFVDTPAGFPSVTLMPVIQPDLIFVPVAVSDADIMATRTYLPELKEAANRLADIRENRARITLVPNQVFSDNEALVIRDNFYNNNVRIAPALTFSRGLRGAFHFEAEDANIVSVFIEHGGFFRWIAEDIKAMRK</sequence>
<keyword evidence="3" id="KW-1185">Reference proteome</keyword>